<feature type="compositionally biased region" description="Basic and acidic residues" evidence="1">
    <location>
        <begin position="39"/>
        <end position="63"/>
    </location>
</feature>
<evidence type="ECO:0000313" key="2">
    <source>
        <dbReference type="EMBL" id="KAF3554111.1"/>
    </source>
</evidence>
<gene>
    <name evidence="2" type="ORF">F2Q69_00017636</name>
</gene>
<accession>A0A8S9QZC9</accession>
<name>A0A8S9QZC9_BRACR</name>
<reference evidence="2" key="1">
    <citation type="submission" date="2019-12" db="EMBL/GenBank/DDBJ databases">
        <title>Genome sequencing and annotation of Brassica cretica.</title>
        <authorList>
            <person name="Studholme D.J."/>
            <person name="Sarris P."/>
        </authorList>
    </citation>
    <scope>NUCLEOTIDE SEQUENCE</scope>
    <source>
        <strain evidence="2">PFS-109/04</strain>
        <tissue evidence="2">Leaf</tissue>
    </source>
</reference>
<evidence type="ECO:0000256" key="1">
    <source>
        <dbReference type="SAM" id="MobiDB-lite"/>
    </source>
</evidence>
<organism evidence="2 3">
    <name type="scientific">Brassica cretica</name>
    <name type="common">Mustard</name>
    <dbReference type="NCBI Taxonomy" id="69181"/>
    <lineage>
        <taxon>Eukaryota</taxon>
        <taxon>Viridiplantae</taxon>
        <taxon>Streptophyta</taxon>
        <taxon>Embryophyta</taxon>
        <taxon>Tracheophyta</taxon>
        <taxon>Spermatophyta</taxon>
        <taxon>Magnoliopsida</taxon>
        <taxon>eudicotyledons</taxon>
        <taxon>Gunneridae</taxon>
        <taxon>Pentapetalae</taxon>
        <taxon>rosids</taxon>
        <taxon>malvids</taxon>
        <taxon>Brassicales</taxon>
        <taxon>Brassicaceae</taxon>
        <taxon>Brassiceae</taxon>
        <taxon>Brassica</taxon>
    </lineage>
</organism>
<sequence>MITDAVNPLSASDHKRDAYGFSVRPQHVQRYREHVKIYQEEEEERSDRWNSFLEDHGSSEEKYLPPGPDLTPRDEKKVLRSQIWTEVRPSLRAIEGLMSARVKKKDHSSNGERGAQRSNPVQDDSSDSTCVSSSMPAADAKSQVSAFPWKEELQVLVRGGAPMALRGELWQAFAGVKKRRVENYYQSLLAADGLGKDIELQDEKGSSADPLAAVEKWKGQIEKGLKKPSSKAPPGDTSVLLLEIVRDSEDDNLLVELIERAGRNRIRTKKTSKDETL</sequence>
<proteinExistence type="predicted"/>
<feature type="region of interest" description="Disordered" evidence="1">
    <location>
        <begin position="101"/>
        <end position="143"/>
    </location>
</feature>
<feature type="region of interest" description="Disordered" evidence="1">
    <location>
        <begin position="1"/>
        <end position="21"/>
    </location>
</feature>
<evidence type="ECO:0000313" key="3">
    <source>
        <dbReference type="Proteomes" id="UP000712600"/>
    </source>
</evidence>
<evidence type="ECO:0008006" key="4">
    <source>
        <dbReference type="Google" id="ProtNLM"/>
    </source>
</evidence>
<dbReference type="AlphaFoldDB" id="A0A8S9QZC9"/>
<feature type="region of interest" description="Disordered" evidence="1">
    <location>
        <begin position="39"/>
        <end position="75"/>
    </location>
</feature>
<protein>
    <recommendedName>
        <fullName evidence="4">Rab-GAP TBC domain-containing protein</fullName>
    </recommendedName>
</protein>
<comment type="caution">
    <text evidence="2">The sequence shown here is derived from an EMBL/GenBank/DDBJ whole genome shotgun (WGS) entry which is preliminary data.</text>
</comment>
<dbReference type="EMBL" id="QGKX02000996">
    <property type="protein sequence ID" value="KAF3554111.1"/>
    <property type="molecule type" value="Genomic_DNA"/>
</dbReference>
<dbReference type="Proteomes" id="UP000712600">
    <property type="component" value="Unassembled WGS sequence"/>
</dbReference>